<reference evidence="2 3" key="1">
    <citation type="journal article" date="2016" name="Mol. Biol. Evol.">
        <title>Comparative Genomics of Early-Diverging Mushroom-Forming Fungi Provides Insights into the Origins of Lignocellulose Decay Capabilities.</title>
        <authorList>
            <person name="Nagy L.G."/>
            <person name="Riley R."/>
            <person name="Tritt A."/>
            <person name="Adam C."/>
            <person name="Daum C."/>
            <person name="Floudas D."/>
            <person name="Sun H."/>
            <person name="Yadav J.S."/>
            <person name="Pangilinan J."/>
            <person name="Larsson K.H."/>
            <person name="Matsuura K."/>
            <person name="Barry K."/>
            <person name="Labutti K."/>
            <person name="Kuo R."/>
            <person name="Ohm R.A."/>
            <person name="Bhattacharya S.S."/>
            <person name="Shirouzu T."/>
            <person name="Yoshinaga Y."/>
            <person name="Martin F.M."/>
            <person name="Grigoriev I.V."/>
            <person name="Hibbett D.S."/>
        </authorList>
    </citation>
    <scope>NUCLEOTIDE SEQUENCE [LARGE SCALE GENOMIC DNA]</scope>
    <source>
        <strain evidence="2 3">HHB10207 ss-3</strain>
    </source>
</reference>
<feature type="region of interest" description="Disordered" evidence="1">
    <location>
        <begin position="1"/>
        <end position="22"/>
    </location>
</feature>
<dbReference type="EMBL" id="KV428110">
    <property type="protein sequence ID" value="KZT36358.1"/>
    <property type="molecule type" value="Genomic_DNA"/>
</dbReference>
<dbReference type="Proteomes" id="UP000076798">
    <property type="component" value="Unassembled WGS sequence"/>
</dbReference>
<accession>A0A166BGN2</accession>
<organism evidence="2 3">
    <name type="scientific">Sistotremastrum suecicum HHB10207 ss-3</name>
    <dbReference type="NCBI Taxonomy" id="1314776"/>
    <lineage>
        <taxon>Eukaryota</taxon>
        <taxon>Fungi</taxon>
        <taxon>Dikarya</taxon>
        <taxon>Basidiomycota</taxon>
        <taxon>Agaricomycotina</taxon>
        <taxon>Agaricomycetes</taxon>
        <taxon>Sistotremastrales</taxon>
        <taxon>Sistotremastraceae</taxon>
        <taxon>Sistotremastrum</taxon>
    </lineage>
</organism>
<keyword evidence="3" id="KW-1185">Reference proteome</keyword>
<name>A0A166BGN2_9AGAM</name>
<dbReference type="AlphaFoldDB" id="A0A166BGN2"/>
<evidence type="ECO:0000313" key="2">
    <source>
        <dbReference type="EMBL" id="KZT36358.1"/>
    </source>
</evidence>
<gene>
    <name evidence="2" type="ORF">SISSUDRAFT_1050065</name>
</gene>
<evidence type="ECO:0000256" key="1">
    <source>
        <dbReference type="SAM" id="MobiDB-lite"/>
    </source>
</evidence>
<proteinExistence type="predicted"/>
<sequence length="109" mass="11853">MTISISPEDSPRPDIEAQSNSPAMTMLTTQFDLLIAAVKELNVTMVAQKSTMDDMKATMESQKTIAESQTNAAEGMKKTLEAQSLKFDILTKDAEKGKSNTLCHALARS</sequence>
<evidence type="ECO:0000313" key="3">
    <source>
        <dbReference type="Proteomes" id="UP000076798"/>
    </source>
</evidence>
<protein>
    <submittedName>
        <fullName evidence="2">Uncharacterized protein</fullName>
    </submittedName>
</protein>